<dbReference type="AlphaFoldDB" id="A0AAV4TZJ4"/>
<gene>
    <name evidence="1" type="primary">AVEN_104895_1</name>
    <name evidence="1" type="ORF">CDAR_593091</name>
</gene>
<name>A0AAV4TZJ4_9ARAC</name>
<comment type="caution">
    <text evidence="1">The sequence shown here is derived from an EMBL/GenBank/DDBJ whole genome shotgun (WGS) entry which is preliminary data.</text>
</comment>
<dbReference type="Proteomes" id="UP001054837">
    <property type="component" value="Unassembled WGS sequence"/>
</dbReference>
<sequence length="398" mass="45201">MVSKDSWQNLRMLILPPFLDFDTSTTVSLIQESPNIEEIHASNGFDLEVLRNRKELRNLRLHHDILKFFGDCPDTVVNLLSSLENLETLAVFADLGDSFDYYQLIAKVLVACPNLVSLGLVDCSLALDHIHKEKGIPIQFKLKRCFWGLGSRGKIFYPSQSSNVPIFRKFPNVIETAAAMCPLVEELSIQLFHSDSLQHLGLLKRLTTLDLCFVNWNSFCSASFDFFLKEMGHQIKHLSITVTGIGYYKVSINAICNLCITLETLKINNSVTIDSTVEVCVSPHLKRLCISVVDNNCLVFFLENCPNLEELYLTRMLEGSLLQIALRKNPLVKLMILWLSHCITGDDTKIILHSAQNLAKIYIPYQAAFIKMQRPGILVDGKILHSEYFRSRFNHCAF</sequence>
<dbReference type="SUPFAM" id="SSF52047">
    <property type="entry name" value="RNI-like"/>
    <property type="match status" value="1"/>
</dbReference>
<organism evidence="1 2">
    <name type="scientific">Caerostris darwini</name>
    <dbReference type="NCBI Taxonomy" id="1538125"/>
    <lineage>
        <taxon>Eukaryota</taxon>
        <taxon>Metazoa</taxon>
        <taxon>Ecdysozoa</taxon>
        <taxon>Arthropoda</taxon>
        <taxon>Chelicerata</taxon>
        <taxon>Arachnida</taxon>
        <taxon>Araneae</taxon>
        <taxon>Araneomorphae</taxon>
        <taxon>Entelegynae</taxon>
        <taxon>Araneoidea</taxon>
        <taxon>Araneidae</taxon>
        <taxon>Caerostris</taxon>
    </lineage>
</organism>
<dbReference type="EMBL" id="BPLQ01010482">
    <property type="protein sequence ID" value="GIY50956.1"/>
    <property type="molecule type" value="Genomic_DNA"/>
</dbReference>
<dbReference type="InterPro" id="IPR032675">
    <property type="entry name" value="LRR_dom_sf"/>
</dbReference>
<reference evidence="1 2" key="1">
    <citation type="submission" date="2021-06" db="EMBL/GenBank/DDBJ databases">
        <title>Caerostris darwini draft genome.</title>
        <authorList>
            <person name="Kono N."/>
            <person name="Arakawa K."/>
        </authorList>
    </citation>
    <scope>NUCLEOTIDE SEQUENCE [LARGE SCALE GENOMIC DNA]</scope>
</reference>
<evidence type="ECO:0000313" key="2">
    <source>
        <dbReference type="Proteomes" id="UP001054837"/>
    </source>
</evidence>
<protein>
    <submittedName>
        <fullName evidence="1">Uncharacterized protein</fullName>
    </submittedName>
</protein>
<dbReference type="Gene3D" id="3.80.10.10">
    <property type="entry name" value="Ribonuclease Inhibitor"/>
    <property type="match status" value="2"/>
</dbReference>
<evidence type="ECO:0000313" key="1">
    <source>
        <dbReference type="EMBL" id="GIY50956.1"/>
    </source>
</evidence>
<proteinExistence type="predicted"/>
<keyword evidence="2" id="KW-1185">Reference proteome</keyword>
<accession>A0AAV4TZJ4</accession>